<dbReference type="InterPro" id="IPR017871">
    <property type="entry name" value="ABC_transporter-like_CS"/>
</dbReference>
<keyword evidence="12" id="KW-1185">Reference proteome</keyword>
<keyword evidence="5" id="KW-0067">ATP-binding</keyword>
<dbReference type="RefSeq" id="XP_025474024.1">
    <property type="nucleotide sequence ID" value="XM_025626418.1"/>
</dbReference>
<dbReference type="GO" id="GO:0016887">
    <property type="term" value="F:ATP hydrolysis activity"/>
    <property type="evidence" value="ECO:0007669"/>
    <property type="project" value="InterPro"/>
</dbReference>
<dbReference type="Pfam" id="PF00005">
    <property type="entry name" value="ABC_tran"/>
    <property type="match status" value="1"/>
</dbReference>
<feature type="transmembrane region" description="Helical" evidence="8">
    <location>
        <begin position="80"/>
        <end position="99"/>
    </location>
</feature>
<dbReference type="Pfam" id="PF00664">
    <property type="entry name" value="ABC_membrane"/>
    <property type="match status" value="1"/>
</dbReference>
<evidence type="ECO:0000256" key="8">
    <source>
        <dbReference type="SAM" id="Phobius"/>
    </source>
</evidence>
<dbReference type="InterPro" id="IPR036640">
    <property type="entry name" value="ABC1_TM_sf"/>
</dbReference>
<feature type="transmembrane region" description="Helical" evidence="8">
    <location>
        <begin position="374"/>
        <end position="402"/>
    </location>
</feature>
<dbReference type="InterPro" id="IPR039535">
    <property type="entry name" value="ASST-like"/>
</dbReference>
<feature type="domain" description="ABC transmembrane type-1" evidence="10">
    <location>
        <begin position="338"/>
        <end position="594"/>
    </location>
</feature>
<dbReference type="InterPro" id="IPR044726">
    <property type="entry name" value="ABCC_6TM_D2"/>
</dbReference>
<dbReference type="GO" id="GO:0016020">
    <property type="term" value="C:membrane"/>
    <property type="evidence" value="ECO:0007669"/>
    <property type="project" value="UniProtKB-SubCell"/>
</dbReference>
<gene>
    <name evidence="11" type="ORF">BO87DRAFT_411212</name>
</gene>
<evidence type="ECO:0000259" key="9">
    <source>
        <dbReference type="PROSITE" id="PS50893"/>
    </source>
</evidence>
<evidence type="ECO:0000313" key="11">
    <source>
        <dbReference type="EMBL" id="PYH28546.1"/>
    </source>
</evidence>
<dbReference type="SMART" id="SM00382">
    <property type="entry name" value="AAA"/>
    <property type="match status" value="2"/>
</dbReference>
<keyword evidence="7 8" id="KW-0472">Membrane</keyword>
<feature type="transmembrane region" description="Helical" evidence="8">
    <location>
        <begin position="332"/>
        <end position="354"/>
    </location>
</feature>
<evidence type="ECO:0000256" key="1">
    <source>
        <dbReference type="ARBA" id="ARBA00004141"/>
    </source>
</evidence>
<dbReference type="InterPro" id="IPR027417">
    <property type="entry name" value="P-loop_NTPase"/>
</dbReference>
<dbReference type="InterPro" id="IPR003439">
    <property type="entry name" value="ABC_transporter-like_ATP-bd"/>
</dbReference>
<dbReference type="InterPro" id="IPR050173">
    <property type="entry name" value="ABC_transporter_C-like"/>
</dbReference>
<dbReference type="PROSITE" id="PS50929">
    <property type="entry name" value="ABC_TM1F"/>
    <property type="match status" value="1"/>
</dbReference>
<dbReference type="SUPFAM" id="SSF90123">
    <property type="entry name" value="ABC transporter transmembrane region"/>
    <property type="match status" value="1"/>
</dbReference>
<evidence type="ECO:0000256" key="7">
    <source>
        <dbReference type="ARBA" id="ARBA00023136"/>
    </source>
</evidence>
<dbReference type="GO" id="GO:0005524">
    <property type="term" value="F:ATP binding"/>
    <property type="evidence" value="ECO:0007669"/>
    <property type="project" value="UniProtKB-KW"/>
</dbReference>
<feature type="domain" description="ABC transporter" evidence="9">
    <location>
        <begin position="29"/>
        <end position="281"/>
    </location>
</feature>
<comment type="subcellular location">
    <subcellularLocation>
        <location evidence="1">Membrane</location>
        <topology evidence="1">Multi-pass membrane protein</topology>
    </subcellularLocation>
</comment>
<organism evidence="11 12">
    <name type="scientific">Aspergillus neoniger (strain CBS 115656)</name>
    <dbReference type="NCBI Taxonomy" id="1448310"/>
    <lineage>
        <taxon>Eukaryota</taxon>
        <taxon>Fungi</taxon>
        <taxon>Dikarya</taxon>
        <taxon>Ascomycota</taxon>
        <taxon>Pezizomycotina</taxon>
        <taxon>Eurotiomycetes</taxon>
        <taxon>Eurotiomycetidae</taxon>
        <taxon>Eurotiales</taxon>
        <taxon>Aspergillaceae</taxon>
        <taxon>Aspergillus</taxon>
        <taxon>Aspergillus subgen. Circumdati</taxon>
    </lineage>
</organism>
<keyword evidence="2" id="KW-0813">Transport</keyword>
<feature type="transmembrane region" description="Helical" evidence="8">
    <location>
        <begin position="455"/>
        <end position="472"/>
    </location>
</feature>
<dbReference type="PROSITE" id="PS50893">
    <property type="entry name" value="ABC_TRANSPORTER_2"/>
    <property type="match status" value="2"/>
</dbReference>
<accession>A0A318Y2I3</accession>
<dbReference type="PANTHER" id="PTHR24223">
    <property type="entry name" value="ATP-BINDING CASSETTE SUB-FAMILY C"/>
    <property type="match status" value="1"/>
</dbReference>
<dbReference type="PANTHER" id="PTHR24223:SF404">
    <property type="entry name" value="ABC MULTIDRUG TRANSPORTER (EUROFUNG)-RELATED"/>
    <property type="match status" value="1"/>
</dbReference>
<feature type="transmembrane region" description="Helical" evidence="8">
    <location>
        <begin position="105"/>
        <end position="127"/>
    </location>
</feature>
<evidence type="ECO:0008006" key="13">
    <source>
        <dbReference type="Google" id="ProtNLM"/>
    </source>
</evidence>
<evidence type="ECO:0000313" key="12">
    <source>
        <dbReference type="Proteomes" id="UP000247647"/>
    </source>
</evidence>
<dbReference type="OrthoDB" id="6500128at2759"/>
<evidence type="ECO:0000256" key="5">
    <source>
        <dbReference type="ARBA" id="ARBA00022840"/>
    </source>
</evidence>
<dbReference type="GO" id="GO:0140359">
    <property type="term" value="F:ABC-type transporter activity"/>
    <property type="evidence" value="ECO:0007669"/>
    <property type="project" value="InterPro"/>
</dbReference>
<feature type="domain" description="ABC transporter" evidence="9">
    <location>
        <begin position="638"/>
        <end position="826"/>
    </location>
</feature>
<dbReference type="CDD" id="cd18580">
    <property type="entry name" value="ABC_6TM_ABCC_D2"/>
    <property type="match status" value="1"/>
</dbReference>
<keyword evidence="3 8" id="KW-0812">Transmembrane</keyword>
<evidence type="ECO:0000256" key="2">
    <source>
        <dbReference type="ARBA" id="ARBA00022448"/>
    </source>
</evidence>
<dbReference type="SUPFAM" id="SSF52540">
    <property type="entry name" value="P-loop containing nucleoside triphosphate hydrolases"/>
    <property type="match status" value="2"/>
</dbReference>
<evidence type="ECO:0000256" key="4">
    <source>
        <dbReference type="ARBA" id="ARBA00022741"/>
    </source>
</evidence>
<dbReference type="InterPro" id="IPR003593">
    <property type="entry name" value="AAA+_ATPase"/>
</dbReference>
<dbReference type="EMBL" id="KZ821509">
    <property type="protein sequence ID" value="PYH28546.1"/>
    <property type="molecule type" value="Genomic_DNA"/>
</dbReference>
<keyword evidence="6 8" id="KW-1133">Transmembrane helix</keyword>
<dbReference type="SUPFAM" id="SSF63829">
    <property type="entry name" value="Calcium-dependent phosphotriesterase"/>
    <property type="match status" value="1"/>
</dbReference>
<proteinExistence type="predicted"/>
<feature type="transmembrane region" description="Helical" evidence="8">
    <location>
        <begin position="35"/>
        <end position="59"/>
    </location>
</feature>
<protein>
    <recommendedName>
        <fullName evidence="13">ABC multidrug transporter</fullName>
    </recommendedName>
</protein>
<keyword evidence="4" id="KW-0547">Nucleotide-binding</keyword>
<reference evidence="11" key="1">
    <citation type="submission" date="2016-12" db="EMBL/GenBank/DDBJ databases">
        <title>The genomes of Aspergillus section Nigri reveals drivers in fungal speciation.</title>
        <authorList>
            <consortium name="DOE Joint Genome Institute"/>
            <person name="Vesth T.C."/>
            <person name="Nybo J."/>
            <person name="Theobald S."/>
            <person name="Brandl J."/>
            <person name="Frisvad J.C."/>
            <person name="Nielsen K.F."/>
            <person name="Lyhne E.K."/>
            <person name="Kogle M.E."/>
            <person name="Kuo A."/>
            <person name="Riley R."/>
            <person name="Clum A."/>
            <person name="Nolan M."/>
            <person name="Lipzen A."/>
            <person name="Salamov A."/>
            <person name="Henrissat B."/>
            <person name="Wiebenga A."/>
            <person name="De Vries R.P."/>
            <person name="Grigoriev I.V."/>
            <person name="Mortensen U.H."/>
            <person name="Andersen M.R."/>
            <person name="Baker S.E."/>
        </authorList>
    </citation>
    <scope>NUCLEOTIDE SEQUENCE [LARGE SCALE GENOMIC DNA]</scope>
    <source>
        <strain evidence="11">CBS 115656</strain>
    </source>
</reference>
<name>A0A318Y2I3_ASPNB</name>
<evidence type="ECO:0000256" key="3">
    <source>
        <dbReference type="ARBA" id="ARBA00022692"/>
    </source>
</evidence>
<dbReference type="Proteomes" id="UP000247647">
    <property type="component" value="Unassembled WGS sequence"/>
</dbReference>
<dbReference type="InterPro" id="IPR011527">
    <property type="entry name" value="ABC1_TM_dom"/>
</dbReference>
<dbReference type="Pfam" id="PF14269">
    <property type="entry name" value="Arylsulfotran_2"/>
    <property type="match status" value="1"/>
</dbReference>
<dbReference type="Gene3D" id="3.40.50.300">
    <property type="entry name" value="P-loop containing nucleotide triphosphate hydrolases"/>
    <property type="match status" value="3"/>
</dbReference>
<evidence type="ECO:0000259" key="10">
    <source>
        <dbReference type="PROSITE" id="PS50929"/>
    </source>
</evidence>
<evidence type="ECO:0000256" key="6">
    <source>
        <dbReference type="ARBA" id="ARBA00022989"/>
    </source>
</evidence>
<feature type="transmembrane region" description="Helical" evidence="8">
    <location>
        <begin position="536"/>
        <end position="558"/>
    </location>
</feature>
<dbReference type="PROSITE" id="PS00211">
    <property type="entry name" value="ABC_TRANSPORTER_1"/>
    <property type="match status" value="1"/>
</dbReference>
<dbReference type="Gene3D" id="1.20.1560.10">
    <property type="entry name" value="ABC transporter type 1, transmembrane domain"/>
    <property type="match status" value="1"/>
</dbReference>
<sequence length="1374" mass="153587">MGIQSVCQASDASFGPVVATQCRSFDFTLLFEDVFLVYVPCSIFLILGIIPFTIIQLFLVSEITIYTVLPENQETRNKGYGLITASEIIYINLAIIFYNQQIYQYIISIRGSLLAALAVLSIMPVILSLSRIRGNIAGPLDFQPDWYRHVLWLCCLTEEFQALPERDFTRIGGQGFMLSGGQKQRLALARALYSGCKMVVFDDIFSGLDGANINSICERLLDRHTGYLRSRGITVILSTHNAKVAAFADEIHFLNEGTVVTYKPSPPSTPSSGHQISFPEGHDYEQLASPEQQPSQSFDADISSNDDILDTKQGVSQPVKDRSVYLYYLKSTGLGLSVLYIVLVLVFAFCQNFPTLWLKWWSEASTESPNRPHWMYLSVYIALGLGAVIIGAASSCAPLIWLSEANSGDILNRFNRDLELTDMTLPLAAINTTKALGACLLKMIILFVVAKYMSLTVPPLLIVCYFLQRYYLRTSRQIRLLSIETKAPLYQHLSETLSGVSTIRAIRRQRWFESNNLLLVDNSQKCVYTLFMIQQWLTLAMDLLASGLVVLLMILIVFTRDSFDSGSSGTAIVTLMSFTQSLARLLKFWSLTESCLGAVSRIKSFGETVPSEEQSKRFDANSLLSLNEKVSWPSHGEIEFDKVVAAYRSHPVLKSVSMRIKPGDKVAICGRSGSGKSSLVFCLGGLLPIQSGAVRIDGVDIINVSSQDILKHLSVVPQDPCFLPGTIRLNIDPDETLSESALMARKSVVLILDEAMSRVDLSTQSLMERIVASHFNHCTVLSIVHRYENISAFDKVAFFEDGELMEFDRPESLLWKETRFRALHVAIANNRYKSRPDLSPPRLNITIPPNNGLERGYIFIAPFNAVSEPAHRAPQQPGAYIFSDDGELVWSGYTYFSTWTGNFQAARWNGQDVLAAFEGAHNGLYGHGHGHHVLLNQRYETIKELRAGNHLLSDKHEFEILNESTALIQVHHPEVRDLSNYTSDRRQHWIVNAIFQELNINDGKVLFEWRSLDHIGPEESALPLPNNQAGIGHNSSTSWDYFHINSVTKGIDGHYLVSARHASTIYKINSTDGSVIWRLGGSRSDFALGPNVEFGFQHHARYLDQVDNSDVTRITLFDNAVYGSESGGGGDKEVRIYPYSRGKILRLDHPTRYASLESSFIPPDLLLVRSQGSLQTLPSGNVFINWGSEGAITEFSSDGEPLYHAYLDSRPLSRGDVQNYRAFRANWTGLSSEEPAVVAFQRHETHWGSGGTDIYLSWNGDTETVNWRLQLQVDTSDSLPDGWNEDVRNGELETNVARRGFETVHNVPFALRSIRAEAIAADGTVLASSRRVQVQAWEVYQYLLEEDNVEVADLKVSSPGSRLRPLLFQKADQL</sequence>
<dbReference type="GeneID" id="37128874"/>